<dbReference type="PRINTS" id="PR00111">
    <property type="entry name" value="ABHYDROLASE"/>
</dbReference>
<gene>
    <name evidence="2" type="primary">dehH1_1</name>
    <name evidence="2" type="ORF">PSA7680_00156</name>
</gene>
<name>A0A1Y5RAD9_9RHOB</name>
<dbReference type="SUPFAM" id="SSF53474">
    <property type="entry name" value="alpha/beta-Hydrolases"/>
    <property type="match status" value="1"/>
</dbReference>
<dbReference type="InterPro" id="IPR000073">
    <property type="entry name" value="AB_hydrolase_1"/>
</dbReference>
<protein>
    <submittedName>
        <fullName evidence="2">Haloacetate dehalogenase H-1</fullName>
        <ecNumber evidence="2">3.8.1.3</ecNumber>
    </submittedName>
</protein>
<accession>A0A1Y5RAD9</accession>
<dbReference type="InterPro" id="IPR029058">
    <property type="entry name" value="AB_hydrolase_fold"/>
</dbReference>
<evidence type="ECO:0000313" key="2">
    <source>
        <dbReference type="EMBL" id="SLN11702.1"/>
    </source>
</evidence>
<dbReference type="Gene3D" id="3.40.50.1820">
    <property type="entry name" value="alpha/beta hydrolase"/>
    <property type="match status" value="1"/>
</dbReference>
<feature type="domain" description="AB hydrolase-1" evidence="1">
    <location>
        <begin position="32"/>
        <end position="280"/>
    </location>
</feature>
<reference evidence="2 3" key="1">
    <citation type="submission" date="2017-03" db="EMBL/GenBank/DDBJ databases">
        <authorList>
            <person name="Afonso C.L."/>
            <person name="Miller P.J."/>
            <person name="Scott M.A."/>
            <person name="Spackman E."/>
            <person name="Goraichik I."/>
            <person name="Dimitrov K.M."/>
            <person name="Suarez D.L."/>
            <person name="Swayne D.E."/>
        </authorList>
    </citation>
    <scope>NUCLEOTIDE SEQUENCE [LARGE SCALE GENOMIC DNA]</scope>
    <source>
        <strain evidence="2 3">CECT 7680</strain>
    </source>
</reference>
<dbReference type="EMBL" id="FWFQ01000001">
    <property type="protein sequence ID" value="SLN11702.1"/>
    <property type="molecule type" value="Genomic_DNA"/>
</dbReference>
<proteinExistence type="predicted"/>
<dbReference type="EC" id="3.8.1.3" evidence="2"/>
<dbReference type="RefSeq" id="WP_085866753.1">
    <property type="nucleotide sequence ID" value="NZ_FWFQ01000001.1"/>
</dbReference>
<organism evidence="2 3">
    <name type="scientific">Pseudoruegeria aquimaris</name>
    <dbReference type="NCBI Taxonomy" id="393663"/>
    <lineage>
        <taxon>Bacteria</taxon>
        <taxon>Pseudomonadati</taxon>
        <taxon>Pseudomonadota</taxon>
        <taxon>Alphaproteobacteria</taxon>
        <taxon>Rhodobacterales</taxon>
        <taxon>Roseobacteraceae</taxon>
        <taxon>Pseudoruegeria</taxon>
    </lineage>
</organism>
<evidence type="ECO:0000259" key="1">
    <source>
        <dbReference type="Pfam" id="PF00561"/>
    </source>
</evidence>
<dbReference type="GO" id="GO:0018785">
    <property type="term" value="F:haloacetate dehalogenase activity"/>
    <property type="evidence" value="ECO:0007669"/>
    <property type="project" value="UniProtKB-EC"/>
</dbReference>
<keyword evidence="3" id="KW-1185">Reference proteome</keyword>
<evidence type="ECO:0000313" key="3">
    <source>
        <dbReference type="Proteomes" id="UP000193409"/>
    </source>
</evidence>
<sequence length="307" mass="33313">MRSETAAIEGFEAGVAAVNGQRIAYSKGGSGPPLLLLHGFPQTQALWAKVAPRLATEFTVVAADLRGYGASSKPEGTAAYGFRPMGVDMLALMAHFGFEGFHLAGHDRGGRTAHRMALDAPERILSLCVMDIVPTQHLLAHLTPQVARSYYHWFFLAQPHPFPERMIGADPDAYFESCLLGWGAARLEDFDAGQLAAYRAAWRDPEAIRGMCADYRATLDDDLALDTADLAHRLSCPALVLYGADGAMARAYDVPATWAPRLEHMKSAALPGGHFFIDAHPEETAARLSDFLHGVEAGLRRQEAKKA</sequence>
<dbReference type="OrthoDB" id="9804723at2"/>
<dbReference type="PANTHER" id="PTHR43329">
    <property type="entry name" value="EPOXIDE HYDROLASE"/>
    <property type="match status" value="1"/>
</dbReference>
<dbReference type="Pfam" id="PF00561">
    <property type="entry name" value="Abhydrolase_1"/>
    <property type="match status" value="1"/>
</dbReference>
<keyword evidence="2" id="KW-0378">Hydrolase</keyword>
<dbReference type="Proteomes" id="UP000193409">
    <property type="component" value="Unassembled WGS sequence"/>
</dbReference>
<dbReference type="AlphaFoldDB" id="A0A1Y5RAD9"/>